<protein>
    <submittedName>
        <fullName evidence="2">YcaO-like family protein</fullName>
    </submittedName>
</protein>
<dbReference type="Proteomes" id="UP000518300">
    <property type="component" value="Unassembled WGS sequence"/>
</dbReference>
<evidence type="ECO:0000313" key="3">
    <source>
        <dbReference type="Proteomes" id="UP000518300"/>
    </source>
</evidence>
<dbReference type="RefSeq" id="WP_169349727.1">
    <property type="nucleotide sequence ID" value="NZ_JABBJJ010000249.1"/>
</dbReference>
<gene>
    <name evidence="2" type="ORF">HG543_37475</name>
</gene>
<reference evidence="2 3" key="1">
    <citation type="submission" date="2020-04" db="EMBL/GenBank/DDBJ databases">
        <title>Draft genome of Pyxidicoccus fallax type strain.</title>
        <authorList>
            <person name="Whitworth D.E."/>
        </authorList>
    </citation>
    <scope>NUCLEOTIDE SEQUENCE [LARGE SCALE GENOMIC DNA]</scope>
    <source>
        <strain evidence="2 3">DSM 14698</strain>
    </source>
</reference>
<keyword evidence="3" id="KW-1185">Reference proteome</keyword>
<dbReference type="InterPro" id="IPR003776">
    <property type="entry name" value="YcaO-like_dom"/>
</dbReference>
<dbReference type="Gene3D" id="3.30.160.660">
    <property type="match status" value="1"/>
</dbReference>
<dbReference type="NCBIfam" id="TIGR00702">
    <property type="entry name" value="YcaO-type kinase domain"/>
    <property type="match status" value="1"/>
</dbReference>
<sequence>MRPTRDVFSSKEFPTRLARAMGVTRVARVTGLDRTGVEVACAVRPGGHVLQVCNGKGLTYADALWGALLETAELWSAETVMPGRLGWGSRAELDGQSGPCWSAESLGSAGALVEPRLWDDGVRCAWREATELHSGRRVWVPAQGIHVPPPGGPSLGPVAAAWTSNGSGAHPDASQALLHALLEATERDQLARSLPEGWTEEAVRRRLLRPTELASGAPRTAELADQLRERGFGVYLFDATPSLRARGTVGLPVGAAVLVDLEEGPVPLTAGYACALSRDEALLKALLEAAQSRLTDIHGAREDVAAADREAARGFAEACAQVKPRRRVEDLPDLGAKARGPAEQRVRQVLAMMKRAGFTQAAAVELDSPLAGLHVRRVVVPGMRISELL</sequence>
<proteinExistence type="predicted"/>
<dbReference type="PANTHER" id="PTHR37809:SF1">
    <property type="entry name" value="RIBOSOMAL PROTEIN S12 METHYLTHIOTRANSFERASE ACCESSORY FACTOR YCAO"/>
    <property type="match status" value="1"/>
</dbReference>
<accession>A0A848LSM8</accession>
<feature type="domain" description="YcaO" evidence="1">
    <location>
        <begin position="55"/>
        <end position="389"/>
    </location>
</feature>
<organism evidence="2 3">
    <name type="scientific">Pyxidicoccus fallax</name>
    <dbReference type="NCBI Taxonomy" id="394095"/>
    <lineage>
        <taxon>Bacteria</taxon>
        <taxon>Pseudomonadati</taxon>
        <taxon>Myxococcota</taxon>
        <taxon>Myxococcia</taxon>
        <taxon>Myxococcales</taxon>
        <taxon>Cystobacterineae</taxon>
        <taxon>Myxococcaceae</taxon>
        <taxon>Pyxidicoccus</taxon>
    </lineage>
</organism>
<dbReference type="PANTHER" id="PTHR37809">
    <property type="entry name" value="RIBOSOMAL PROTEIN S12 METHYLTHIOTRANSFERASE ACCESSORY FACTOR YCAO"/>
    <property type="match status" value="1"/>
</dbReference>
<comment type="caution">
    <text evidence="2">The sequence shown here is derived from an EMBL/GenBank/DDBJ whole genome shotgun (WGS) entry which is preliminary data.</text>
</comment>
<dbReference type="EMBL" id="JABBJJ010000249">
    <property type="protein sequence ID" value="NMO20513.1"/>
    <property type="molecule type" value="Genomic_DNA"/>
</dbReference>
<name>A0A848LSM8_9BACT</name>
<dbReference type="PROSITE" id="PS51664">
    <property type="entry name" value="YCAO"/>
    <property type="match status" value="1"/>
</dbReference>
<dbReference type="Pfam" id="PF02624">
    <property type="entry name" value="YcaO"/>
    <property type="match status" value="1"/>
</dbReference>
<evidence type="ECO:0000259" key="1">
    <source>
        <dbReference type="PROSITE" id="PS51664"/>
    </source>
</evidence>
<evidence type="ECO:0000313" key="2">
    <source>
        <dbReference type="EMBL" id="NMO20513.1"/>
    </source>
</evidence>
<dbReference type="AlphaFoldDB" id="A0A848LSM8"/>